<gene>
    <name evidence="2" type="ORF">COOX1_3449</name>
</gene>
<dbReference type="Proteomes" id="UP000502196">
    <property type="component" value="Chromosome"/>
</dbReference>
<sequence>MGDWRLIFTIRTEERIIEIVAVRPWGEAYRRPADNPGRHLPNHGQGHAEFHRTDV</sequence>
<feature type="compositionally biased region" description="Basic and acidic residues" evidence="1">
    <location>
        <begin position="46"/>
        <end position="55"/>
    </location>
</feature>
<evidence type="ECO:0000256" key="1">
    <source>
        <dbReference type="SAM" id="MobiDB-lite"/>
    </source>
</evidence>
<protein>
    <submittedName>
        <fullName evidence="2">Uncharacterized protein</fullName>
    </submittedName>
</protein>
<organism evidence="2 3">
    <name type="scientific">Kyrpidia spormannii</name>
    <dbReference type="NCBI Taxonomy" id="2055160"/>
    <lineage>
        <taxon>Bacteria</taxon>
        <taxon>Bacillati</taxon>
        <taxon>Bacillota</taxon>
        <taxon>Bacilli</taxon>
        <taxon>Bacillales</taxon>
        <taxon>Alicyclobacillaceae</taxon>
        <taxon>Kyrpidia</taxon>
    </lineage>
</organism>
<name>A0A6F9EH28_9BACL</name>
<dbReference type="EMBL" id="LR792683">
    <property type="protein sequence ID" value="CAB3396203.1"/>
    <property type="molecule type" value="Genomic_DNA"/>
</dbReference>
<evidence type="ECO:0000313" key="2">
    <source>
        <dbReference type="EMBL" id="CAB3396203.1"/>
    </source>
</evidence>
<accession>A0A6F9EH28</accession>
<proteinExistence type="predicted"/>
<dbReference type="AlphaFoldDB" id="A0A6F9EH28"/>
<reference evidence="2 3" key="1">
    <citation type="submission" date="2020-04" db="EMBL/GenBank/DDBJ databases">
        <authorList>
            <person name="Hogendoorn C."/>
        </authorList>
    </citation>
    <scope>NUCLEOTIDE SEQUENCE [LARGE SCALE GENOMIC DNA]</scope>
    <source>
        <strain evidence="2">COOX1</strain>
    </source>
</reference>
<evidence type="ECO:0000313" key="3">
    <source>
        <dbReference type="Proteomes" id="UP000502196"/>
    </source>
</evidence>
<feature type="region of interest" description="Disordered" evidence="1">
    <location>
        <begin position="32"/>
        <end position="55"/>
    </location>
</feature>